<gene>
    <name evidence="1" type="ORF">PO587_20565</name>
</gene>
<proteinExistence type="predicted"/>
<keyword evidence="2" id="KW-1185">Reference proteome</keyword>
<dbReference type="RefSeq" id="WP_272176179.1">
    <property type="nucleotide sequence ID" value="NZ_JAQOSK010000007.1"/>
</dbReference>
<sequence length="145" mass="15357">MKAVLAPTGSVGACCVRGFLCTDGPHRVVITEANARFGDGFVVTKEAGDLPCLSFGPIKSLTCGPGGMILPVAVRRQPHAAGCAASASPTPLALMSPQARAPDGWSRFRRTVDIVNGPTCNLLIVFRHFVSRQPMIQDGDRDLRI</sequence>
<evidence type="ECO:0000313" key="2">
    <source>
        <dbReference type="Proteomes" id="UP001221328"/>
    </source>
</evidence>
<protein>
    <submittedName>
        <fullName evidence="1">Uncharacterized protein</fullName>
    </submittedName>
</protein>
<dbReference type="Proteomes" id="UP001221328">
    <property type="component" value="Unassembled WGS sequence"/>
</dbReference>
<accession>A0ABT5FWJ2</accession>
<reference evidence="1 2" key="1">
    <citation type="journal article" date="2015" name="Int. J. Syst. Evol. Microbiol.">
        <title>Streptomyces gilvifuscus sp. nov., an actinomycete that produces antibacterial compounds isolated from soil.</title>
        <authorList>
            <person name="Nguyen T.M."/>
            <person name="Kim J."/>
        </authorList>
    </citation>
    <scope>NUCLEOTIDE SEQUENCE [LARGE SCALE GENOMIC DNA]</scope>
    <source>
        <strain evidence="1 2">T113</strain>
    </source>
</reference>
<dbReference type="EMBL" id="JAQOSK010000007">
    <property type="protein sequence ID" value="MDC2956862.1"/>
    <property type="molecule type" value="Genomic_DNA"/>
</dbReference>
<evidence type="ECO:0000313" key="1">
    <source>
        <dbReference type="EMBL" id="MDC2956862.1"/>
    </source>
</evidence>
<comment type="caution">
    <text evidence="1">The sequence shown here is derived from an EMBL/GenBank/DDBJ whole genome shotgun (WGS) entry which is preliminary data.</text>
</comment>
<organism evidence="1 2">
    <name type="scientific">Streptomyces gilvifuscus</name>
    <dbReference type="NCBI Taxonomy" id="1550617"/>
    <lineage>
        <taxon>Bacteria</taxon>
        <taxon>Bacillati</taxon>
        <taxon>Actinomycetota</taxon>
        <taxon>Actinomycetes</taxon>
        <taxon>Kitasatosporales</taxon>
        <taxon>Streptomycetaceae</taxon>
        <taxon>Streptomyces</taxon>
    </lineage>
</organism>
<name>A0ABT5FWJ2_9ACTN</name>